<feature type="domain" description="Photosynthesis system II assembly factor Ycf48/Hcf136-like" evidence="5">
    <location>
        <begin position="143"/>
        <end position="269"/>
    </location>
</feature>
<dbReference type="CDD" id="cd15482">
    <property type="entry name" value="Sialidase_non-viral"/>
    <property type="match status" value="1"/>
</dbReference>
<comment type="caution">
    <text evidence="6">The sequence shown here is derived from an EMBL/GenBank/DDBJ whole genome shotgun (WGS) entry which is preliminary data.</text>
</comment>
<organism evidence="6 7">
    <name type="scientific">Pseudomonas schmalbachii</name>
    <dbReference type="NCBI Taxonomy" id="2816993"/>
    <lineage>
        <taxon>Bacteria</taxon>
        <taxon>Pseudomonadati</taxon>
        <taxon>Pseudomonadota</taxon>
        <taxon>Gammaproteobacteria</taxon>
        <taxon>Pseudomonadales</taxon>
        <taxon>Pseudomonadaceae</taxon>
        <taxon>Pseudomonas</taxon>
    </lineage>
</organism>
<dbReference type="EMBL" id="JAELYA010000005">
    <property type="protein sequence ID" value="MBO3276551.1"/>
    <property type="molecule type" value="Genomic_DNA"/>
</dbReference>
<dbReference type="Pfam" id="PF14870">
    <property type="entry name" value="PSII_BNR"/>
    <property type="match status" value="1"/>
</dbReference>
<reference evidence="6 7" key="1">
    <citation type="submission" date="2020-12" db="EMBL/GenBank/DDBJ databases">
        <title>Pseudomonas schmalbachii sp. nov. isolated from millipede gut.</title>
        <authorList>
            <person name="Shelomi M."/>
        </authorList>
    </citation>
    <scope>NUCLEOTIDE SEQUENCE [LARGE SCALE GENOMIC DNA]</scope>
    <source>
        <strain evidence="6 7">Milli4</strain>
    </source>
</reference>
<evidence type="ECO:0000256" key="2">
    <source>
        <dbReference type="ARBA" id="ARBA00023276"/>
    </source>
</evidence>
<protein>
    <recommendedName>
        <fullName evidence="5">Photosynthesis system II assembly factor Ycf48/Hcf136-like domain-containing protein</fullName>
    </recommendedName>
</protein>
<dbReference type="SUPFAM" id="SSF110296">
    <property type="entry name" value="Oligoxyloglucan reducing end-specific cellobiohydrolase"/>
    <property type="match status" value="1"/>
</dbReference>
<dbReference type="RefSeq" id="WP_208314649.1">
    <property type="nucleotide sequence ID" value="NZ_JAELYA010000005.1"/>
</dbReference>
<gene>
    <name evidence="6" type="ORF">JFY56_15085</name>
</gene>
<dbReference type="InterPro" id="IPR015943">
    <property type="entry name" value="WD40/YVTN_repeat-like_dom_sf"/>
</dbReference>
<keyword evidence="2" id="KW-0604">Photosystem II</keyword>
<dbReference type="Proteomes" id="UP000669060">
    <property type="component" value="Unassembled WGS sequence"/>
</dbReference>
<accession>A0ABS3TS95</accession>
<feature type="signal peptide" evidence="4">
    <location>
        <begin position="1"/>
        <end position="45"/>
    </location>
</feature>
<name>A0ABS3TS95_9PSED</name>
<keyword evidence="7" id="KW-1185">Reference proteome</keyword>
<proteinExistence type="predicted"/>
<feature type="chain" id="PRO_5046976138" description="Photosynthesis system II assembly factor Ycf48/Hcf136-like domain-containing protein" evidence="4">
    <location>
        <begin position="46"/>
        <end position="358"/>
    </location>
</feature>
<feature type="region of interest" description="Disordered" evidence="3">
    <location>
        <begin position="1"/>
        <end position="20"/>
    </location>
</feature>
<dbReference type="PANTHER" id="PTHR47199">
    <property type="entry name" value="PHOTOSYSTEM II STABILITY/ASSEMBLY FACTOR HCF136, CHLOROPLASTIC"/>
    <property type="match status" value="1"/>
</dbReference>
<dbReference type="PANTHER" id="PTHR47199:SF2">
    <property type="entry name" value="PHOTOSYSTEM II STABILITY_ASSEMBLY FACTOR HCF136, CHLOROPLASTIC"/>
    <property type="match status" value="1"/>
</dbReference>
<keyword evidence="1" id="KW-0602">Photosynthesis</keyword>
<evidence type="ECO:0000259" key="5">
    <source>
        <dbReference type="Pfam" id="PF14870"/>
    </source>
</evidence>
<evidence type="ECO:0000256" key="3">
    <source>
        <dbReference type="SAM" id="MobiDB-lite"/>
    </source>
</evidence>
<dbReference type="Gene3D" id="2.130.10.10">
    <property type="entry name" value="YVTN repeat-like/Quinoprotein amine dehydrogenase"/>
    <property type="match status" value="2"/>
</dbReference>
<sequence length="358" mass="38265">MREPMWRTLSEQPALHSPSRSPLRKSVALLGALSCLLLAASPVHANEPAPAADSIYSIMSAKAKRSLLVSVAHAGKRLVAVGDHGHILYSDDDGKSWTQAKVPTRQLLTSVFFVNDKKGWAVGHDAQILASEDGGATWTRQFQDLNRESPLLDIWFQDENHGLAVGAYGALMETRDGGKNWEDVSDRLDNEDQLHLNSIAAVKDSGLMIVGETGSIFRSADFGETWEKVESPYEGSLFGVVATRQPGTVLVYGLRGHLFRSTDFGGQWHQVPLPAGDGELEFGLSEGTLLDNGTVVIVGHGGSVLESKDDGQSFTVYNRPDRLSLAGVSGASNGGLILVGQGGIHVASATGAEPTEQQ</sequence>
<evidence type="ECO:0000313" key="6">
    <source>
        <dbReference type="EMBL" id="MBO3276551.1"/>
    </source>
</evidence>
<evidence type="ECO:0000256" key="4">
    <source>
        <dbReference type="SAM" id="SignalP"/>
    </source>
</evidence>
<dbReference type="InterPro" id="IPR028203">
    <property type="entry name" value="PSII_CF48-like_dom"/>
</dbReference>
<evidence type="ECO:0000313" key="7">
    <source>
        <dbReference type="Proteomes" id="UP000669060"/>
    </source>
</evidence>
<keyword evidence="4" id="KW-0732">Signal</keyword>
<evidence type="ECO:0000256" key="1">
    <source>
        <dbReference type="ARBA" id="ARBA00022531"/>
    </source>
</evidence>